<sequence length="250" mass="29185">MTRRTRRIIFFLFLMAFIILAPLITLYAWGYSFDWEEKTIVATGGIYLKTHPSGAEIYINDKLRGTTNKFIRRLVPKLYEIKIIKDDYYPWQKNFLVEPRLVAKAKDILLVPFNPKISLITKDDKIYEEIYSSLKNPDKEKACFLSKNTLYNLNDFPPSLLASNVLNYTTYKNGILYLDSFTGKIYELNLTSLESAPFFEQVFPSFNQGKWILSSDSKKLLCQKDKSVEILWLEEVINNSVIREKGDIEK</sequence>
<feature type="transmembrane region" description="Helical" evidence="1">
    <location>
        <begin position="7"/>
        <end position="29"/>
    </location>
</feature>
<evidence type="ECO:0000256" key="1">
    <source>
        <dbReference type="SAM" id="Phobius"/>
    </source>
</evidence>
<dbReference type="EMBL" id="BARU01032201">
    <property type="protein sequence ID" value="GAH68366.1"/>
    <property type="molecule type" value="Genomic_DNA"/>
</dbReference>
<organism evidence="3">
    <name type="scientific">marine sediment metagenome</name>
    <dbReference type="NCBI Taxonomy" id="412755"/>
    <lineage>
        <taxon>unclassified sequences</taxon>
        <taxon>metagenomes</taxon>
        <taxon>ecological metagenomes</taxon>
    </lineage>
</organism>
<accession>X1HDS9</accession>
<name>X1HDS9_9ZZZZ</name>
<evidence type="ECO:0000259" key="2">
    <source>
        <dbReference type="Pfam" id="PF08308"/>
    </source>
</evidence>
<dbReference type="Pfam" id="PF08308">
    <property type="entry name" value="PEGA"/>
    <property type="match status" value="1"/>
</dbReference>
<protein>
    <recommendedName>
        <fullName evidence="2">PEGA domain-containing protein</fullName>
    </recommendedName>
</protein>
<keyword evidence="1" id="KW-0472">Membrane</keyword>
<gene>
    <name evidence="3" type="ORF">S03H2_50819</name>
</gene>
<keyword evidence="1" id="KW-1133">Transmembrane helix</keyword>
<comment type="caution">
    <text evidence="3">The sequence shown here is derived from an EMBL/GenBank/DDBJ whole genome shotgun (WGS) entry which is preliminary data.</text>
</comment>
<dbReference type="AlphaFoldDB" id="X1HDS9"/>
<evidence type="ECO:0000313" key="3">
    <source>
        <dbReference type="EMBL" id="GAH68366.1"/>
    </source>
</evidence>
<feature type="non-terminal residue" evidence="3">
    <location>
        <position position="250"/>
    </location>
</feature>
<dbReference type="InterPro" id="IPR013229">
    <property type="entry name" value="PEGA"/>
</dbReference>
<keyword evidence="1" id="KW-0812">Transmembrane</keyword>
<proteinExistence type="predicted"/>
<feature type="domain" description="PEGA" evidence="2">
    <location>
        <begin position="44"/>
        <end position="98"/>
    </location>
</feature>
<reference evidence="3" key="1">
    <citation type="journal article" date="2014" name="Front. Microbiol.">
        <title>High frequency of phylogenetically diverse reductive dehalogenase-homologous genes in deep subseafloor sedimentary metagenomes.</title>
        <authorList>
            <person name="Kawai M."/>
            <person name="Futagami T."/>
            <person name="Toyoda A."/>
            <person name="Takaki Y."/>
            <person name="Nishi S."/>
            <person name="Hori S."/>
            <person name="Arai W."/>
            <person name="Tsubouchi T."/>
            <person name="Morono Y."/>
            <person name="Uchiyama I."/>
            <person name="Ito T."/>
            <person name="Fujiyama A."/>
            <person name="Inagaki F."/>
            <person name="Takami H."/>
        </authorList>
    </citation>
    <scope>NUCLEOTIDE SEQUENCE</scope>
    <source>
        <strain evidence="3">Expedition CK06-06</strain>
    </source>
</reference>